<dbReference type="InterPro" id="IPR050612">
    <property type="entry name" value="Prok_Mopterin_Oxidored"/>
</dbReference>
<dbReference type="NCBIfam" id="TIGR01409">
    <property type="entry name" value="TAT_signal_seq"/>
    <property type="match status" value="1"/>
</dbReference>
<gene>
    <name evidence="11" type="ORF">AAY24_00790</name>
</gene>
<dbReference type="Gene3D" id="3.40.50.740">
    <property type="match status" value="1"/>
</dbReference>
<organism evidence="11 12">
    <name type="scientific">Sedimenticola thiotaurini</name>
    <dbReference type="NCBI Taxonomy" id="1543721"/>
    <lineage>
        <taxon>Bacteria</taxon>
        <taxon>Pseudomonadati</taxon>
        <taxon>Pseudomonadota</taxon>
        <taxon>Gammaproteobacteria</taxon>
        <taxon>Chromatiales</taxon>
        <taxon>Sedimenticolaceae</taxon>
        <taxon>Sedimenticola</taxon>
    </lineage>
</organism>
<dbReference type="CDD" id="cd02780">
    <property type="entry name" value="MopB_CT_Tetrathionate_Arsenate-R"/>
    <property type="match status" value="1"/>
</dbReference>
<dbReference type="InterPro" id="IPR019546">
    <property type="entry name" value="TAT_signal_bac_arc"/>
</dbReference>
<dbReference type="InterPro" id="IPR009010">
    <property type="entry name" value="Asp_de-COase-like_dom_sf"/>
</dbReference>
<keyword evidence="6" id="KW-0732">Signal</keyword>
<sequence length="1026" mass="111653">MTTSRRNFLKGAAVAGGLTTFGFGYSHTAQQLLRGAWAGDKPAHPISGKAPSPEFTVDPETGELKANPDQYMAYTMCEGCTTMCGVRVRIDKKENQILRVTGNPYHMLSIDEHIPYSTPVKESFVSLSRFREQGLTGRSTACGRGNAVLSKITDPNRVRVPLKRIGPRGSGQWAPISPEQLLQEVVEGGDLFGEGHVDGLRAIRDLQTPIDPENPEFGPRANQLAVMSWFKNGRLGFAARFAKQSFGTVNFTGHSAYCGMSMRAGYAALLGNWKQQPHLKPDFANAEFLLFIGTAPGNAGKPFKRQGQQIAKARSSGNTKYVVVDPVLNNSDSMAAGENSRWVPIKPNTDGALVMGMIRWILENQRYDETFLRQPNADAAKAAGEVSWSNASHLVVVESDHPLEGQFLRASDLQLFSGDAAKSPFVVIDQQSGKPVNQQESGPAELFYQGRLTLADGSKVKVKTSLSLLREEAEKQTLEEYAADCGVPVSTIEELAREFTAHGKRSAADCHGGTMGSNGFYTAYAIVMLNALVGNINAKGGTSAGGGHFREIAPGPRYNLKKFPGMVKARGVGLGRQGFPYEKSSEYKRKVAAGQNPYPARAPWYSLSSAVASEFLTSAINGYPYPLKALILWSSNPLYGVAGLRQQVQTKLADPATLPLIVSIDPFINETNTYADYIVPDSVLYESWGWSSVWSNLTKVSTARWPVIEPAQVKDQNGTPVCMEWFFIEVGKRLGLPGFGNNAIQAASGEIHPLNRPEDFYLRAAANAAFDGSIVPDAEMEELELTGVERLMDDLKSVLKADEWKKAAYLYARGGRFEDLSRAYQGDALARRYNHTVQIYDEKLATTRNSMSGKRYIGTPTWIKPSLADGTTLESQFPASAWPYKVISTKSPYMSSHTTGIQKLQQFHPSNAILMHTDDAAKIGIESGDKIRVITPGGIIKGPALVRDGIRPGVLGIEHGFGHRELGARRHRIGDQFTQPSTLAGMGVNINDLGFADPLREGASVLADWVVGSAARQGLPARVEPA</sequence>
<dbReference type="KEGG" id="seds:AAY24_00790"/>
<dbReference type="SUPFAM" id="SSF50692">
    <property type="entry name" value="ADC-like"/>
    <property type="match status" value="1"/>
</dbReference>
<keyword evidence="9" id="KW-0411">Iron-sulfur</keyword>
<keyword evidence="5" id="KW-0479">Metal-binding</keyword>
<dbReference type="OrthoDB" id="9815647at2"/>
<dbReference type="GO" id="GO:0051539">
    <property type="term" value="F:4 iron, 4 sulfur cluster binding"/>
    <property type="evidence" value="ECO:0007669"/>
    <property type="project" value="UniProtKB-KW"/>
</dbReference>
<dbReference type="SMART" id="SM00926">
    <property type="entry name" value="Molybdop_Fe4S4"/>
    <property type="match status" value="1"/>
</dbReference>
<dbReference type="GO" id="GO:0046872">
    <property type="term" value="F:metal ion binding"/>
    <property type="evidence" value="ECO:0007669"/>
    <property type="project" value="UniProtKB-KW"/>
</dbReference>
<dbReference type="GO" id="GO:0016491">
    <property type="term" value="F:oxidoreductase activity"/>
    <property type="evidence" value="ECO:0007669"/>
    <property type="project" value="UniProtKB-KW"/>
</dbReference>
<dbReference type="InterPro" id="IPR037946">
    <property type="entry name" value="MopB_CT_Tetrathionate"/>
</dbReference>
<dbReference type="EMBL" id="CP011412">
    <property type="protein sequence ID" value="AKH19122.1"/>
    <property type="molecule type" value="Genomic_DNA"/>
</dbReference>
<dbReference type="PROSITE" id="PS51318">
    <property type="entry name" value="TAT"/>
    <property type="match status" value="1"/>
</dbReference>
<evidence type="ECO:0000256" key="7">
    <source>
        <dbReference type="ARBA" id="ARBA00023002"/>
    </source>
</evidence>
<evidence type="ECO:0000313" key="11">
    <source>
        <dbReference type="EMBL" id="AKH19122.1"/>
    </source>
</evidence>
<feature type="domain" description="4Fe-4S Mo/W bis-MGD-type" evidence="10">
    <location>
        <begin position="70"/>
        <end position="156"/>
    </location>
</feature>
<evidence type="ECO:0000256" key="6">
    <source>
        <dbReference type="ARBA" id="ARBA00022729"/>
    </source>
</evidence>
<evidence type="ECO:0000256" key="1">
    <source>
        <dbReference type="ARBA" id="ARBA00001942"/>
    </source>
</evidence>
<evidence type="ECO:0000256" key="9">
    <source>
        <dbReference type="ARBA" id="ARBA00023014"/>
    </source>
</evidence>
<dbReference type="Gene3D" id="3.40.228.10">
    <property type="entry name" value="Dimethylsulfoxide Reductase, domain 2"/>
    <property type="match status" value="1"/>
</dbReference>
<dbReference type="Gene3D" id="2.40.40.20">
    <property type="match status" value="1"/>
</dbReference>
<dbReference type="PANTHER" id="PTHR43742:SF9">
    <property type="entry name" value="TETRATHIONATE REDUCTASE SUBUNIT A"/>
    <property type="match status" value="1"/>
</dbReference>
<dbReference type="InterPro" id="IPR041929">
    <property type="entry name" value="Tetrathionate-R_A_N"/>
</dbReference>
<evidence type="ECO:0000256" key="2">
    <source>
        <dbReference type="ARBA" id="ARBA00010312"/>
    </source>
</evidence>
<evidence type="ECO:0000256" key="5">
    <source>
        <dbReference type="ARBA" id="ARBA00022723"/>
    </source>
</evidence>
<dbReference type="PROSITE" id="PS51669">
    <property type="entry name" value="4FE4S_MOW_BIS_MGD"/>
    <property type="match status" value="1"/>
</dbReference>
<proteinExistence type="inferred from homology"/>
<keyword evidence="3" id="KW-0004">4Fe-4S</keyword>
<dbReference type="AlphaFoldDB" id="A0A0F7JU23"/>
<evidence type="ECO:0000256" key="4">
    <source>
        <dbReference type="ARBA" id="ARBA00022505"/>
    </source>
</evidence>
<keyword evidence="7" id="KW-0560">Oxidoreductase</keyword>
<dbReference type="PANTHER" id="PTHR43742">
    <property type="entry name" value="TRIMETHYLAMINE-N-OXIDE REDUCTASE"/>
    <property type="match status" value="1"/>
</dbReference>
<evidence type="ECO:0000256" key="8">
    <source>
        <dbReference type="ARBA" id="ARBA00023004"/>
    </source>
</evidence>
<dbReference type="Pfam" id="PF00384">
    <property type="entry name" value="Molybdopterin"/>
    <property type="match status" value="1"/>
</dbReference>
<dbReference type="Gene3D" id="3.30.200.210">
    <property type="match status" value="1"/>
</dbReference>
<dbReference type="SUPFAM" id="SSF53706">
    <property type="entry name" value="Formate dehydrogenase/DMSO reductase, domains 1-3"/>
    <property type="match status" value="1"/>
</dbReference>
<dbReference type="GO" id="GO:0043546">
    <property type="term" value="F:molybdopterin cofactor binding"/>
    <property type="evidence" value="ECO:0007669"/>
    <property type="project" value="InterPro"/>
</dbReference>
<keyword evidence="4" id="KW-0500">Molybdenum</keyword>
<dbReference type="Proteomes" id="UP000034410">
    <property type="component" value="Chromosome"/>
</dbReference>
<evidence type="ECO:0000256" key="3">
    <source>
        <dbReference type="ARBA" id="ARBA00022485"/>
    </source>
</evidence>
<dbReference type="CDD" id="cd02758">
    <property type="entry name" value="MopB_Tetrathionate-Ra"/>
    <property type="match status" value="1"/>
</dbReference>
<comment type="cofactor">
    <cofactor evidence="1">
        <name>Mo-bis(molybdopterin guanine dinucleotide)</name>
        <dbReference type="ChEBI" id="CHEBI:60539"/>
    </cofactor>
</comment>
<dbReference type="InterPro" id="IPR006657">
    <property type="entry name" value="MoPterin_dinucl-bd_dom"/>
</dbReference>
<dbReference type="InterPro" id="IPR006656">
    <property type="entry name" value="Mopterin_OxRdtase"/>
</dbReference>
<comment type="similarity">
    <text evidence="2">Belongs to the prokaryotic molybdopterin-containing oxidoreductase family.</text>
</comment>
<keyword evidence="12" id="KW-1185">Reference proteome</keyword>
<name>A0A0F7JU23_9GAMM</name>
<reference evidence="11 12" key="1">
    <citation type="journal article" date="2015" name="Genome Announc.">
        <title>Complete Genome Sequence of Sedimenticola thiotaurini Strain SIP-G1, a Polyphosphate- and Polyhydroxyalkanoate-Accumulating Sulfur-Oxidizing Gammaproteobacterium Isolated from Salt Marsh Sediments.</title>
        <authorList>
            <person name="Flood B.E."/>
            <person name="Jones D.S."/>
            <person name="Bailey J.V."/>
        </authorList>
    </citation>
    <scope>NUCLEOTIDE SEQUENCE [LARGE SCALE GENOMIC DNA]</scope>
    <source>
        <strain evidence="11 12">SIP-G1</strain>
    </source>
</reference>
<evidence type="ECO:0000259" key="10">
    <source>
        <dbReference type="PROSITE" id="PS51669"/>
    </source>
</evidence>
<dbReference type="PATRIC" id="fig|1543721.4.peg.171"/>
<dbReference type="RefSeq" id="WP_046858061.1">
    <property type="nucleotide sequence ID" value="NZ_CP011412.1"/>
</dbReference>
<protein>
    <submittedName>
        <fullName evidence="11">Tetrathionate reductase subunit A</fullName>
    </submittedName>
</protein>
<dbReference type="InterPro" id="IPR006311">
    <property type="entry name" value="TAT_signal"/>
</dbReference>
<evidence type="ECO:0000313" key="12">
    <source>
        <dbReference type="Proteomes" id="UP000034410"/>
    </source>
</evidence>
<dbReference type="Pfam" id="PF01568">
    <property type="entry name" value="Molydop_binding"/>
    <property type="match status" value="1"/>
</dbReference>
<keyword evidence="8" id="KW-0408">Iron</keyword>
<dbReference type="InterPro" id="IPR006963">
    <property type="entry name" value="Mopterin_OxRdtase_4Fe-4S_dom"/>
</dbReference>
<accession>A0A0F7JU23</accession>